<sequence>MPVPELRPRDLLVKVAACGLNPVDTKVRSKKTDATLTEPKVMGYDGAGVVERVGADCSLFKVGDKVYFAGAIDRQGSNAEFVAIDERIVGHMPKTLSVTAAAAQPLVLLTAWEGLVEGLGLTAFNPANQGKRLLILPGGGGVGSYVIQLAARVFGLEVIATASRPESADACKGLGATHVINHREPLQPQLKKLGIESVNFIYNAFDTKVYFDQYADIAAPLGKIVSIVETDAPLPMTKLMSKKVSFAWEFMFTRPMFGVDQGFQGFILNEGAKLIDTGMLKLPQVKALPFDVKSIREAHLEQESGKVIGKIVLTREAGEVGTFAPGSRV</sequence>
<keyword evidence="2" id="KW-0521">NADP</keyword>
<evidence type="ECO:0000256" key="1">
    <source>
        <dbReference type="ARBA" id="ARBA00010371"/>
    </source>
</evidence>
<dbReference type="Gene3D" id="3.90.180.10">
    <property type="entry name" value="Medium-chain alcohol dehydrogenases, catalytic domain"/>
    <property type="match status" value="1"/>
</dbReference>
<organism evidence="4">
    <name type="scientific">Zooxanthella nutricula</name>
    <dbReference type="NCBI Taxonomy" id="1333877"/>
    <lineage>
        <taxon>Eukaryota</taxon>
        <taxon>Sar</taxon>
        <taxon>Alveolata</taxon>
        <taxon>Dinophyceae</taxon>
        <taxon>Peridiniales</taxon>
        <taxon>Peridiniales incertae sedis</taxon>
        <taxon>Zooxanthella</taxon>
    </lineage>
</organism>
<dbReference type="InterPro" id="IPR036291">
    <property type="entry name" value="NAD(P)-bd_dom_sf"/>
</dbReference>
<feature type="domain" description="Enoyl reductase (ER)" evidence="3">
    <location>
        <begin position="1"/>
        <end position="313"/>
    </location>
</feature>
<dbReference type="PANTHER" id="PTHR44154:SF1">
    <property type="entry name" value="QUINONE OXIDOREDUCTASE"/>
    <property type="match status" value="1"/>
</dbReference>
<reference evidence="4" key="1">
    <citation type="submission" date="2021-01" db="EMBL/GenBank/DDBJ databases">
        <authorList>
            <person name="Corre E."/>
            <person name="Pelletier E."/>
            <person name="Niang G."/>
            <person name="Scheremetjew M."/>
            <person name="Finn R."/>
            <person name="Kale V."/>
            <person name="Holt S."/>
            <person name="Cochrane G."/>
            <person name="Meng A."/>
            <person name="Brown T."/>
            <person name="Cohen L."/>
        </authorList>
    </citation>
    <scope>NUCLEOTIDE SEQUENCE</scope>
    <source>
        <strain evidence="4">RCC3387</strain>
    </source>
</reference>
<dbReference type="EMBL" id="HBGW01024487">
    <property type="protein sequence ID" value="CAD9540232.1"/>
    <property type="molecule type" value="Transcribed_RNA"/>
</dbReference>
<evidence type="ECO:0000313" key="4">
    <source>
        <dbReference type="EMBL" id="CAD9540232.1"/>
    </source>
</evidence>
<gene>
    <name evidence="4" type="ORF">BRAN1462_LOCUS15530</name>
</gene>
<dbReference type="SUPFAM" id="SSF51735">
    <property type="entry name" value="NAD(P)-binding Rossmann-fold domains"/>
    <property type="match status" value="1"/>
</dbReference>
<dbReference type="CDD" id="cd08252">
    <property type="entry name" value="AL_MDR"/>
    <property type="match status" value="1"/>
</dbReference>
<dbReference type="PANTHER" id="PTHR44154">
    <property type="entry name" value="QUINONE OXIDOREDUCTASE"/>
    <property type="match status" value="1"/>
</dbReference>
<dbReference type="InterPro" id="IPR051603">
    <property type="entry name" value="Zinc-ADH_QOR/CCCR"/>
</dbReference>
<dbReference type="InterPro" id="IPR020843">
    <property type="entry name" value="ER"/>
</dbReference>
<dbReference type="NCBIfam" id="TIGR02817">
    <property type="entry name" value="adh_fam_1"/>
    <property type="match status" value="1"/>
</dbReference>
<name>A0A7S2J7X5_9DINO</name>
<proteinExistence type="inferred from homology"/>
<dbReference type="SUPFAM" id="SSF50129">
    <property type="entry name" value="GroES-like"/>
    <property type="match status" value="1"/>
</dbReference>
<dbReference type="Pfam" id="PF00107">
    <property type="entry name" value="ADH_zinc_N"/>
    <property type="match status" value="1"/>
</dbReference>
<dbReference type="AlphaFoldDB" id="A0A7S2J7X5"/>
<dbReference type="Pfam" id="PF08240">
    <property type="entry name" value="ADH_N"/>
    <property type="match status" value="1"/>
</dbReference>
<dbReference type="GO" id="GO:0016491">
    <property type="term" value="F:oxidoreductase activity"/>
    <property type="evidence" value="ECO:0007669"/>
    <property type="project" value="InterPro"/>
</dbReference>
<comment type="similarity">
    <text evidence="1">Belongs to the zinc-containing alcohol dehydrogenase family. Quinone oxidoreductase subfamily.</text>
</comment>
<evidence type="ECO:0000259" key="3">
    <source>
        <dbReference type="SMART" id="SM00829"/>
    </source>
</evidence>
<dbReference type="InterPro" id="IPR011032">
    <property type="entry name" value="GroES-like_sf"/>
</dbReference>
<dbReference type="InterPro" id="IPR014182">
    <property type="entry name" value="ADH_Zn_typ-1"/>
</dbReference>
<accession>A0A7S2J7X5</accession>
<dbReference type="GO" id="GO:0008270">
    <property type="term" value="F:zinc ion binding"/>
    <property type="evidence" value="ECO:0007669"/>
    <property type="project" value="InterPro"/>
</dbReference>
<evidence type="ECO:0000256" key="2">
    <source>
        <dbReference type="ARBA" id="ARBA00022857"/>
    </source>
</evidence>
<dbReference type="SMART" id="SM00829">
    <property type="entry name" value="PKS_ER"/>
    <property type="match status" value="1"/>
</dbReference>
<protein>
    <recommendedName>
        <fullName evidence="3">Enoyl reductase (ER) domain-containing protein</fullName>
    </recommendedName>
</protein>
<dbReference type="InterPro" id="IPR013149">
    <property type="entry name" value="ADH-like_C"/>
</dbReference>
<dbReference type="InterPro" id="IPR013154">
    <property type="entry name" value="ADH-like_N"/>
</dbReference>
<dbReference type="Gene3D" id="3.40.50.720">
    <property type="entry name" value="NAD(P)-binding Rossmann-like Domain"/>
    <property type="match status" value="1"/>
</dbReference>